<evidence type="ECO:0000313" key="3">
    <source>
        <dbReference type="Proteomes" id="UP000324104"/>
    </source>
</evidence>
<dbReference type="Proteomes" id="UP000324104">
    <property type="component" value="Unassembled WGS sequence"/>
</dbReference>
<dbReference type="RefSeq" id="WP_149080063.1">
    <property type="nucleotide sequence ID" value="NZ_VTAW01000002.1"/>
</dbReference>
<dbReference type="Gene3D" id="2.130.10.10">
    <property type="entry name" value="YVTN repeat-like/Quinoprotein amine dehydrogenase"/>
    <property type="match status" value="1"/>
</dbReference>
<dbReference type="SUPFAM" id="SSF50998">
    <property type="entry name" value="Quinoprotein alcohol dehydrogenase-like"/>
    <property type="match status" value="1"/>
</dbReference>
<protein>
    <submittedName>
        <fullName evidence="2">PQQ-binding-like beta-propeller repeat protein</fullName>
    </submittedName>
</protein>
<dbReference type="PROSITE" id="PS51257">
    <property type="entry name" value="PROKAR_LIPOPROTEIN"/>
    <property type="match status" value="1"/>
</dbReference>
<dbReference type="AlphaFoldDB" id="A0A5D5APH7"/>
<dbReference type="InterPro" id="IPR015943">
    <property type="entry name" value="WD40/YVTN_repeat-like_dom_sf"/>
</dbReference>
<keyword evidence="3" id="KW-1185">Reference proteome</keyword>
<reference evidence="2 3" key="1">
    <citation type="submission" date="2019-08" db="EMBL/GenBank/DDBJ databases">
        <title>Archaea genome.</title>
        <authorList>
            <person name="Kajale S."/>
            <person name="Shouche Y."/>
            <person name="Deshpande N."/>
            <person name="Sharma A."/>
        </authorList>
    </citation>
    <scope>NUCLEOTIDE SEQUENCE [LARGE SCALE GENOMIC DNA]</scope>
    <source>
        <strain evidence="2 3">ESP3B_9</strain>
    </source>
</reference>
<dbReference type="InterPro" id="IPR002372">
    <property type="entry name" value="PQQ_rpt_dom"/>
</dbReference>
<name>A0A5D5APH7_9EURY</name>
<organism evidence="2 3">
    <name type="scientific">Natrialba swarupiae</name>
    <dbReference type="NCBI Taxonomy" id="2448032"/>
    <lineage>
        <taxon>Archaea</taxon>
        <taxon>Methanobacteriati</taxon>
        <taxon>Methanobacteriota</taxon>
        <taxon>Stenosarchaea group</taxon>
        <taxon>Halobacteria</taxon>
        <taxon>Halobacteriales</taxon>
        <taxon>Natrialbaceae</taxon>
        <taxon>Natrialba</taxon>
    </lineage>
</organism>
<accession>A0A5D5APH7</accession>
<comment type="caution">
    <text evidence="2">The sequence shown here is derived from an EMBL/GenBank/DDBJ whole genome shotgun (WGS) entry which is preliminary data.</text>
</comment>
<sequence length="249" mass="27099">MNRRGLLGSIGVAGIGLTAGCLDVDSLEEDLDVGFYLEDGPTVAWKRDVSADVVAIEATPNLTVVATERELLVLSRSNGGPVRRHVHGPIRGIEEDDSGWYAYGDGGVLAVDRSSGDELWHTEGSYQRLFRADDAVVCYASNGRETVGFDPETGDERWRWEGNMIYTYSPSFGLVPGDGYRAFDLSEGTVEWSFRDGDRHTPIAVVDDVVVLSVEPDRSEHRSVVALDRETGASDGRATCELSRGSVAR</sequence>
<dbReference type="EMBL" id="VTAW01000002">
    <property type="protein sequence ID" value="TYT63596.1"/>
    <property type="molecule type" value="Genomic_DNA"/>
</dbReference>
<proteinExistence type="predicted"/>
<dbReference type="InterPro" id="IPR011047">
    <property type="entry name" value="Quinoprotein_ADH-like_sf"/>
</dbReference>
<evidence type="ECO:0000313" key="2">
    <source>
        <dbReference type="EMBL" id="TYT63596.1"/>
    </source>
</evidence>
<evidence type="ECO:0000259" key="1">
    <source>
        <dbReference type="Pfam" id="PF13360"/>
    </source>
</evidence>
<feature type="domain" description="Pyrrolo-quinoline quinone repeat" evidence="1">
    <location>
        <begin position="105"/>
        <end position="232"/>
    </location>
</feature>
<gene>
    <name evidence="2" type="ORF">FYC77_03185</name>
</gene>
<dbReference type="Pfam" id="PF13360">
    <property type="entry name" value="PQQ_2"/>
    <property type="match status" value="1"/>
</dbReference>